<dbReference type="OrthoDB" id="1904546at2759"/>
<dbReference type="Gene3D" id="2.40.70.10">
    <property type="entry name" value="Acid Proteases"/>
    <property type="match status" value="2"/>
</dbReference>
<feature type="domain" description="Xylanase inhibitor C-terminal" evidence="3">
    <location>
        <begin position="212"/>
        <end position="330"/>
    </location>
</feature>
<organism evidence="5 6">
    <name type="scientific">Protea cynaroides</name>
    <dbReference type="NCBI Taxonomy" id="273540"/>
    <lineage>
        <taxon>Eukaryota</taxon>
        <taxon>Viridiplantae</taxon>
        <taxon>Streptophyta</taxon>
        <taxon>Embryophyta</taxon>
        <taxon>Tracheophyta</taxon>
        <taxon>Spermatophyta</taxon>
        <taxon>Magnoliopsida</taxon>
        <taxon>Proteales</taxon>
        <taxon>Proteaceae</taxon>
        <taxon>Protea</taxon>
    </lineage>
</organism>
<dbReference type="SUPFAM" id="SSF50630">
    <property type="entry name" value="Acid proteases"/>
    <property type="match status" value="1"/>
</dbReference>
<gene>
    <name evidence="5" type="ORF">NE237_014593</name>
</gene>
<dbReference type="PANTHER" id="PTHR47965">
    <property type="entry name" value="ASPARTYL PROTEASE-RELATED"/>
    <property type="match status" value="1"/>
</dbReference>
<dbReference type="GO" id="GO:0006508">
    <property type="term" value="P:proteolysis"/>
    <property type="evidence" value="ECO:0007669"/>
    <property type="project" value="InterPro"/>
</dbReference>
<name>A0A9Q0KCD8_9MAGN</name>
<dbReference type="Pfam" id="PF14541">
    <property type="entry name" value="TAXi_C"/>
    <property type="match status" value="1"/>
</dbReference>
<comment type="similarity">
    <text evidence="1">Belongs to the peptidase A1 family.</text>
</comment>
<feature type="chain" id="PRO_5040500658" description="Peptidase A1 domain-containing protein" evidence="2">
    <location>
        <begin position="26"/>
        <end position="355"/>
    </location>
</feature>
<accession>A0A9Q0KCD8</accession>
<evidence type="ECO:0000259" key="4">
    <source>
        <dbReference type="Pfam" id="PF14543"/>
    </source>
</evidence>
<evidence type="ECO:0000313" key="6">
    <source>
        <dbReference type="Proteomes" id="UP001141806"/>
    </source>
</evidence>
<dbReference type="InterPro" id="IPR032861">
    <property type="entry name" value="TAXi_N"/>
</dbReference>
<evidence type="ECO:0000256" key="1">
    <source>
        <dbReference type="ARBA" id="ARBA00007447"/>
    </source>
</evidence>
<dbReference type="InterPro" id="IPR032799">
    <property type="entry name" value="TAXi_C"/>
</dbReference>
<feature type="signal peptide" evidence="2">
    <location>
        <begin position="1"/>
        <end position="25"/>
    </location>
</feature>
<evidence type="ECO:0000313" key="5">
    <source>
        <dbReference type="EMBL" id="KAJ4967892.1"/>
    </source>
</evidence>
<evidence type="ECO:0008006" key="7">
    <source>
        <dbReference type="Google" id="ProtNLM"/>
    </source>
</evidence>
<dbReference type="Proteomes" id="UP001141806">
    <property type="component" value="Unassembled WGS sequence"/>
</dbReference>
<proteinExistence type="inferred from homology"/>
<evidence type="ECO:0000256" key="2">
    <source>
        <dbReference type="SAM" id="SignalP"/>
    </source>
</evidence>
<comment type="caution">
    <text evidence="5">The sequence shown here is derived from an EMBL/GenBank/DDBJ whole genome shotgun (WGS) entry which is preliminary data.</text>
</comment>
<dbReference type="GO" id="GO:0004190">
    <property type="term" value="F:aspartic-type endopeptidase activity"/>
    <property type="evidence" value="ECO:0007669"/>
    <property type="project" value="InterPro"/>
</dbReference>
<feature type="domain" description="Xylanase inhibitor N-terminal" evidence="4">
    <location>
        <begin position="49"/>
        <end position="131"/>
    </location>
</feature>
<dbReference type="PANTHER" id="PTHR47965:SF22">
    <property type="entry name" value="EUKARYOTIC ASPARTYL PROTEASE FAMILY PROTEIN"/>
    <property type="match status" value="1"/>
</dbReference>
<evidence type="ECO:0000259" key="3">
    <source>
        <dbReference type="Pfam" id="PF14541"/>
    </source>
</evidence>
<keyword evidence="6" id="KW-1185">Reference proteome</keyword>
<dbReference type="InterPro" id="IPR001461">
    <property type="entry name" value="Aspartic_peptidase_A1"/>
</dbReference>
<dbReference type="InterPro" id="IPR021109">
    <property type="entry name" value="Peptidase_aspartic_dom_sf"/>
</dbReference>
<dbReference type="Pfam" id="PF14543">
    <property type="entry name" value="TAXi_N"/>
    <property type="match status" value="1"/>
</dbReference>
<keyword evidence="2" id="KW-0732">Signal</keyword>
<dbReference type="EMBL" id="JAMYWD010000006">
    <property type="protein sequence ID" value="KAJ4967892.1"/>
    <property type="molecule type" value="Genomic_DNA"/>
</dbReference>
<dbReference type="AlphaFoldDB" id="A0A9Q0KCD8"/>
<reference evidence="5" key="1">
    <citation type="journal article" date="2023" name="Plant J.">
        <title>The genome of the king protea, Protea cynaroides.</title>
        <authorList>
            <person name="Chang J."/>
            <person name="Duong T.A."/>
            <person name="Schoeman C."/>
            <person name="Ma X."/>
            <person name="Roodt D."/>
            <person name="Barker N."/>
            <person name="Li Z."/>
            <person name="Van de Peer Y."/>
            <person name="Mizrachi E."/>
        </authorList>
    </citation>
    <scope>NUCLEOTIDE SEQUENCE</scope>
    <source>
        <tissue evidence="5">Young leaves</tissue>
    </source>
</reference>
<protein>
    <recommendedName>
        <fullName evidence="7">Peptidase A1 domain-containing protein</fullName>
    </recommendedName>
</protein>
<sequence length="355" mass="38800">MASSLCFLLFSSLLLLLLLTSLSDAKSNDNFHPNGLVLPVSKDASTLQYLTSINQRTPLIPVNVVVDLGGQSLWVDCEKGYNSSSYHHARCQSSQCYTTCSVIIHNNITHTATIGKLGKDVVSIQSTNGSNPGGDNVLIPHRISLPAQFAANFNFEKKFAICLWPPTSTSYKGRRQFESDKPYKFLPDFYASSYLIYTEFYKSPVSSASSEYFIGVKSIKVNERTAMVEPISPYTVMESSIYKAVTQAFIKGAESRNNTRVDAVSPSGTCFSTKNMVSTRGGYGVPIIDLVLQNETVSWSIFGVNSMVQMSNDVVCLGFLDGGSKPKTSISELGFSSSLSFFRTACADFNFTSSV</sequence>